<dbReference type="AlphaFoldDB" id="A0A0A8Y5T0"/>
<dbReference type="EMBL" id="GBRH01277557">
    <property type="protein sequence ID" value="JAD20338.1"/>
    <property type="molecule type" value="Transcribed_RNA"/>
</dbReference>
<sequence>MDATLQLVCLGLVTFHASGVT</sequence>
<proteinExistence type="predicted"/>
<evidence type="ECO:0000313" key="1">
    <source>
        <dbReference type="EMBL" id="JAD20338.1"/>
    </source>
</evidence>
<accession>A0A0A8Y5T0</accession>
<reference evidence="1" key="2">
    <citation type="journal article" date="2015" name="Data Brief">
        <title>Shoot transcriptome of the giant reed, Arundo donax.</title>
        <authorList>
            <person name="Barrero R.A."/>
            <person name="Guerrero F.D."/>
            <person name="Moolhuijzen P."/>
            <person name="Goolsby J.A."/>
            <person name="Tidwell J."/>
            <person name="Bellgard S.E."/>
            <person name="Bellgard M.I."/>
        </authorList>
    </citation>
    <scope>NUCLEOTIDE SEQUENCE</scope>
    <source>
        <tissue evidence="1">Shoot tissue taken approximately 20 cm above the soil surface</tissue>
    </source>
</reference>
<protein>
    <submittedName>
        <fullName evidence="1">Uncharacterized protein</fullName>
    </submittedName>
</protein>
<name>A0A0A8Y5T0_ARUDO</name>
<organism evidence="1">
    <name type="scientific">Arundo donax</name>
    <name type="common">Giant reed</name>
    <name type="synonym">Donax arundinaceus</name>
    <dbReference type="NCBI Taxonomy" id="35708"/>
    <lineage>
        <taxon>Eukaryota</taxon>
        <taxon>Viridiplantae</taxon>
        <taxon>Streptophyta</taxon>
        <taxon>Embryophyta</taxon>
        <taxon>Tracheophyta</taxon>
        <taxon>Spermatophyta</taxon>
        <taxon>Magnoliopsida</taxon>
        <taxon>Liliopsida</taxon>
        <taxon>Poales</taxon>
        <taxon>Poaceae</taxon>
        <taxon>PACMAD clade</taxon>
        <taxon>Arundinoideae</taxon>
        <taxon>Arundineae</taxon>
        <taxon>Arundo</taxon>
    </lineage>
</organism>
<reference evidence="1" key="1">
    <citation type="submission" date="2014-09" db="EMBL/GenBank/DDBJ databases">
        <authorList>
            <person name="Magalhaes I.L.F."/>
            <person name="Oliveira U."/>
            <person name="Santos F.R."/>
            <person name="Vidigal T.H.D.A."/>
            <person name="Brescovit A.D."/>
            <person name="Santos A.J."/>
        </authorList>
    </citation>
    <scope>NUCLEOTIDE SEQUENCE</scope>
    <source>
        <tissue evidence="1">Shoot tissue taken approximately 20 cm above the soil surface</tissue>
    </source>
</reference>